<reference evidence="2 3" key="1">
    <citation type="submission" date="2023-02" db="EMBL/GenBank/DDBJ databases">
        <title>LHISI_Scaffold_Assembly.</title>
        <authorList>
            <person name="Stuart O.P."/>
            <person name="Cleave R."/>
            <person name="Magrath M.J.L."/>
            <person name="Mikheyev A.S."/>
        </authorList>
    </citation>
    <scope>NUCLEOTIDE SEQUENCE [LARGE SCALE GENOMIC DNA]</scope>
    <source>
        <strain evidence="2">Daus_M_001</strain>
        <tissue evidence="2">Leg muscle</tissue>
    </source>
</reference>
<gene>
    <name evidence="2" type="ORF">PR048_003395</name>
</gene>
<feature type="region of interest" description="Disordered" evidence="1">
    <location>
        <begin position="1"/>
        <end position="24"/>
    </location>
</feature>
<dbReference type="Proteomes" id="UP001159363">
    <property type="component" value="Chromosome 1"/>
</dbReference>
<evidence type="ECO:0000313" key="3">
    <source>
        <dbReference type="Proteomes" id="UP001159363"/>
    </source>
</evidence>
<organism evidence="2 3">
    <name type="scientific">Dryococelus australis</name>
    <dbReference type="NCBI Taxonomy" id="614101"/>
    <lineage>
        <taxon>Eukaryota</taxon>
        <taxon>Metazoa</taxon>
        <taxon>Ecdysozoa</taxon>
        <taxon>Arthropoda</taxon>
        <taxon>Hexapoda</taxon>
        <taxon>Insecta</taxon>
        <taxon>Pterygota</taxon>
        <taxon>Neoptera</taxon>
        <taxon>Polyneoptera</taxon>
        <taxon>Phasmatodea</taxon>
        <taxon>Verophasmatodea</taxon>
        <taxon>Anareolatae</taxon>
        <taxon>Phasmatidae</taxon>
        <taxon>Eurycanthinae</taxon>
        <taxon>Dryococelus</taxon>
    </lineage>
</organism>
<comment type="caution">
    <text evidence="2">The sequence shown here is derived from an EMBL/GenBank/DDBJ whole genome shotgun (WGS) entry which is preliminary data.</text>
</comment>
<proteinExistence type="predicted"/>
<keyword evidence="3" id="KW-1185">Reference proteome</keyword>
<evidence type="ECO:0000313" key="2">
    <source>
        <dbReference type="EMBL" id="KAJ8898035.1"/>
    </source>
</evidence>
<accession>A0ABQ9IMX2</accession>
<protein>
    <submittedName>
        <fullName evidence="2">Uncharacterized protein</fullName>
    </submittedName>
</protein>
<evidence type="ECO:0000256" key="1">
    <source>
        <dbReference type="SAM" id="MobiDB-lite"/>
    </source>
</evidence>
<name>A0ABQ9IMX2_9NEOP</name>
<dbReference type="EMBL" id="JARBHB010000001">
    <property type="protein sequence ID" value="KAJ8898035.1"/>
    <property type="molecule type" value="Genomic_DNA"/>
</dbReference>
<sequence>MQPILKTAIRASRGSKQPGGEGTELERVHVEAPEGYRHACYLPALRDLLGFVHQEVAFQGCQAARLCGGASAVVSVQKLHTVHAWGRGGVVVEPPTRHPPRRNGLDSQRDHSRIFACGNRAGRCRWAVGFLGDLLFPPPLHSCALLCTHLISPTSSLKVSIPRATQTFRLHSKHAKSTQRCECSHSGRAAVEHTVDISVAIKDSPAFLEPTCSSSGWQHCAWPLQTTSEQWRLDGVRCWLGWSRVLEGEARSPTSAFSGEGRIISPFSTLPYSPSSSPTVRPSREFRTFIRWIYSPRLRLTNEGPIRATVLRAPSAPSPLRARLSTVVLRVTMGLCLCWSAVKWCLCCAWRFESTLQLSSKVSVLIVDRGRCGLAVSLLASHQGERVQSPAGSLRIFSSGNRAGRCRWSGGFSRGSPVSHRPSFRRCSVPILITGRKLNSFVGKRVLQALCKAVKCQRRNGLAVPLMCAFPVPDWLREVLVTGACCLIDCYVLRDFPVSAGPLAGITCTLATCNLVRDSDLYHDDVGSAPGGASPALPLKSVFSRGSPVYPTFGIPSPLHPRALFHIILQG</sequence>